<gene>
    <name evidence="8" type="primary">arsS</name>
    <name evidence="8" type="ORF">H8E23_03255</name>
</gene>
<evidence type="ECO:0000256" key="1">
    <source>
        <dbReference type="ARBA" id="ARBA00001966"/>
    </source>
</evidence>
<name>A0A8J6NM16_9BACT</name>
<dbReference type="AlphaFoldDB" id="A0A8J6NM16"/>
<dbReference type="GO" id="GO:0051536">
    <property type="term" value="F:iron-sulfur cluster binding"/>
    <property type="evidence" value="ECO:0007669"/>
    <property type="project" value="UniProtKB-KW"/>
</dbReference>
<dbReference type="InterPro" id="IPR026351">
    <property type="entry name" value="rSAM_ArsS-like"/>
</dbReference>
<protein>
    <submittedName>
        <fullName evidence="8">Arsenosugar biosynthesis radical SAM protein ArsS</fullName>
    </submittedName>
</protein>
<evidence type="ECO:0000259" key="7">
    <source>
        <dbReference type="Pfam" id="PF12345"/>
    </source>
</evidence>
<keyword evidence="5" id="KW-0411">Iron-sulfur</keyword>
<dbReference type="SFLD" id="SFLDS00029">
    <property type="entry name" value="Radical_SAM"/>
    <property type="match status" value="1"/>
</dbReference>
<feature type="domain" description="Arsenosugar biosynthesis radical SAM protein ArsS-like C-terminal" evidence="7">
    <location>
        <begin position="190"/>
        <end position="318"/>
    </location>
</feature>
<dbReference type="CDD" id="cd01335">
    <property type="entry name" value="Radical_SAM"/>
    <property type="match status" value="1"/>
</dbReference>
<evidence type="ECO:0000259" key="6">
    <source>
        <dbReference type="Pfam" id="PF04055"/>
    </source>
</evidence>
<keyword evidence="3" id="KW-0479">Metal-binding</keyword>
<evidence type="ECO:0000256" key="2">
    <source>
        <dbReference type="ARBA" id="ARBA00022691"/>
    </source>
</evidence>
<dbReference type="Pfam" id="PF04055">
    <property type="entry name" value="Radical_SAM"/>
    <property type="match status" value="1"/>
</dbReference>
<reference evidence="8 9" key="1">
    <citation type="submission" date="2020-08" db="EMBL/GenBank/DDBJ databases">
        <title>Bridging the membrane lipid divide: bacteria of the FCB group superphylum have the potential to synthesize archaeal ether lipids.</title>
        <authorList>
            <person name="Villanueva L."/>
            <person name="Von Meijenfeldt F.A.B."/>
            <person name="Westbye A.B."/>
            <person name="Yadav S."/>
            <person name="Hopmans E.C."/>
            <person name="Dutilh B.E."/>
            <person name="Sinninghe Damste J.S."/>
        </authorList>
    </citation>
    <scope>NUCLEOTIDE SEQUENCE [LARGE SCALE GENOMIC DNA]</scope>
    <source>
        <strain evidence="8">NIOZ-UU30</strain>
    </source>
</reference>
<dbReference type="Pfam" id="PF12345">
    <property type="entry name" value="DUF3641"/>
    <property type="match status" value="1"/>
</dbReference>
<dbReference type="SUPFAM" id="SSF102114">
    <property type="entry name" value="Radical SAM enzymes"/>
    <property type="match status" value="1"/>
</dbReference>
<dbReference type="NCBIfam" id="TIGR04167">
    <property type="entry name" value="rSAM_SeCys"/>
    <property type="match status" value="1"/>
</dbReference>
<comment type="caution">
    <text evidence="8">The sequence shown here is derived from an EMBL/GenBank/DDBJ whole genome shotgun (WGS) entry which is preliminary data.</text>
</comment>
<feature type="domain" description="Radical SAM core" evidence="6">
    <location>
        <begin position="35"/>
        <end position="131"/>
    </location>
</feature>
<accession>A0A8J6NM16</accession>
<keyword evidence="4" id="KW-0408">Iron</keyword>
<dbReference type="Gene3D" id="3.20.20.70">
    <property type="entry name" value="Aldolase class I"/>
    <property type="match status" value="1"/>
</dbReference>
<dbReference type="InterPro" id="IPR007197">
    <property type="entry name" value="rSAM"/>
</dbReference>
<keyword evidence="2" id="KW-0949">S-adenosyl-L-methionine</keyword>
<dbReference type="GO" id="GO:0003824">
    <property type="term" value="F:catalytic activity"/>
    <property type="evidence" value="ECO:0007669"/>
    <property type="project" value="InterPro"/>
</dbReference>
<evidence type="ECO:0000256" key="4">
    <source>
        <dbReference type="ARBA" id="ARBA00023004"/>
    </source>
</evidence>
<dbReference type="InterPro" id="IPR058240">
    <property type="entry name" value="rSAM_sf"/>
</dbReference>
<dbReference type="Proteomes" id="UP000603434">
    <property type="component" value="Unassembled WGS sequence"/>
</dbReference>
<evidence type="ECO:0000313" key="8">
    <source>
        <dbReference type="EMBL" id="MBC8360404.1"/>
    </source>
</evidence>
<sequence>MAENQTAGGFEPFGQMLCVYGLQLRRDQTHTLQVNVGLLCNQTCRHCHLNAGPARFENMGVDTLDEVVAYAQRSRFETIDITGGAPELNPHIIRIVEMLAAAAPRLMFRTNLSALNDGKRGDLMELLKKLRAVIIASFPALNVSQTDSQRGDGMFRIGIDELRKLNALGYGHSGSGLELNLVSNPTGAFLPPSQAQTEKRFRRVLSDKYGIVFNSLFNFANVPLGRFRRWLVQSGNFQQYIQKLASSFNPCALTGVMCRTLVSVSWDGYLFDCDFNLAAALPMGRRKVHVSEMPGPPEEGSPIAFADHCYTCTAGSGFT</sequence>
<proteinExistence type="predicted"/>
<evidence type="ECO:0000313" key="9">
    <source>
        <dbReference type="Proteomes" id="UP000603434"/>
    </source>
</evidence>
<organism evidence="8 9">
    <name type="scientific">Candidatus Desulfatibia profunda</name>
    <dbReference type="NCBI Taxonomy" id="2841695"/>
    <lineage>
        <taxon>Bacteria</taxon>
        <taxon>Pseudomonadati</taxon>
        <taxon>Thermodesulfobacteriota</taxon>
        <taxon>Desulfobacteria</taxon>
        <taxon>Desulfobacterales</taxon>
        <taxon>Desulfobacterales incertae sedis</taxon>
        <taxon>Candidatus Desulfatibia</taxon>
    </lineage>
</organism>
<dbReference type="PANTHER" id="PTHR43728">
    <property type="entry name" value="SLR0304 PROTEIN"/>
    <property type="match status" value="1"/>
</dbReference>
<dbReference type="InterPro" id="IPR024521">
    <property type="entry name" value="ArsS-like_C"/>
</dbReference>
<evidence type="ECO:0000256" key="5">
    <source>
        <dbReference type="ARBA" id="ARBA00023014"/>
    </source>
</evidence>
<dbReference type="InterPro" id="IPR013785">
    <property type="entry name" value="Aldolase_TIM"/>
</dbReference>
<dbReference type="PANTHER" id="PTHR43728:SF1">
    <property type="entry name" value="FE-S OXIDOREDUCTASE"/>
    <property type="match status" value="1"/>
</dbReference>
<comment type="cofactor">
    <cofactor evidence="1">
        <name>[4Fe-4S] cluster</name>
        <dbReference type="ChEBI" id="CHEBI:49883"/>
    </cofactor>
</comment>
<evidence type="ECO:0000256" key="3">
    <source>
        <dbReference type="ARBA" id="ARBA00022723"/>
    </source>
</evidence>
<dbReference type="EMBL" id="JACNJH010000087">
    <property type="protein sequence ID" value="MBC8360404.1"/>
    <property type="molecule type" value="Genomic_DNA"/>
</dbReference>
<dbReference type="GO" id="GO:0046872">
    <property type="term" value="F:metal ion binding"/>
    <property type="evidence" value="ECO:0007669"/>
    <property type="project" value="UniProtKB-KW"/>
</dbReference>